<proteinExistence type="predicted"/>
<evidence type="ECO:0000313" key="2">
    <source>
        <dbReference type="EMBL" id="PLT47351.1"/>
    </source>
</evidence>
<evidence type="ECO:0000313" key="3">
    <source>
        <dbReference type="Proteomes" id="UP000234789"/>
    </source>
</evidence>
<sequence length="39" mass="4542">MIEIKEMLVSITYLIGMIAICEPLQKMYALSNHFDFAYT</sequence>
<keyword evidence="1" id="KW-1133">Transmembrane helix</keyword>
<organism evidence="2 3">
    <name type="scientific">Paenibacillus pasadenensis</name>
    <dbReference type="NCBI Taxonomy" id="217090"/>
    <lineage>
        <taxon>Bacteria</taxon>
        <taxon>Bacillati</taxon>
        <taxon>Bacillota</taxon>
        <taxon>Bacilli</taxon>
        <taxon>Bacillales</taxon>
        <taxon>Paenibacillaceae</taxon>
        <taxon>Paenibacillus</taxon>
    </lineage>
</organism>
<keyword evidence="3" id="KW-1185">Reference proteome</keyword>
<feature type="transmembrane region" description="Helical" evidence="1">
    <location>
        <begin position="7"/>
        <end position="25"/>
    </location>
</feature>
<gene>
    <name evidence="2" type="ORF">B8V81_1575</name>
</gene>
<comment type="caution">
    <text evidence="2">The sequence shown here is derived from an EMBL/GenBank/DDBJ whole genome shotgun (WGS) entry which is preliminary data.</text>
</comment>
<keyword evidence="1" id="KW-0472">Membrane</keyword>
<evidence type="ECO:0000256" key="1">
    <source>
        <dbReference type="SAM" id="Phobius"/>
    </source>
</evidence>
<dbReference type="Proteomes" id="UP000234789">
    <property type="component" value="Unassembled WGS sequence"/>
</dbReference>
<name>A0A2N5NAH2_9BACL</name>
<keyword evidence="1" id="KW-0812">Transmembrane</keyword>
<accession>A0A2N5NAH2</accession>
<reference evidence="2 3" key="1">
    <citation type="submission" date="2017-05" db="EMBL/GenBank/DDBJ databases">
        <title>Functional genome analysis of Paenibacillus pasadenensis strain R16: insights on endophytic life style and antifungal activity.</title>
        <authorList>
            <person name="Passera A."/>
            <person name="Marcolungo L."/>
            <person name="Casati P."/>
            <person name="Brasca M."/>
            <person name="Quaglino F."/>
            <person name="Delledonne M."/>
        </authorList>
    </citation>
    <scope>NUCLEOTIDE SEQUENCE [LARGE SCALE GENOMIC DNA]</scope>
    <source>
        <strain evidence="2 3">R16</strain>
    </source>
</reference>
<dbReference type="EMBL" id="NFEZ01000003">
    <property type="protein sequence ID" value="PLT47351.1"/>
    <property type="molecule type" value="Genomic_DNA"/>
</dbReference>
<dbReference type="AlphaFoldDB" id="A0A2N5NAH2"/>
<protein>
    <submittedName>
        <fullName evidence="2">Uncharacterized protein</fullName>
    </submittedName>
</protein>